<evidence type="ECO:0000256" key="10">
    <source>
        <dbReference type="ARBA" id="ARBA00023128"/>
    </source>
</evidence>
<evidence type="ECO:0000256" key="1">
    <source>
        <dbReference type="ARBA" id="ARBA00004304"/>
    </source>
</evidence>
<dbReference type="GO" id="GO:0015986">
    <property type="term" value="P:proton motive force-driven ATP synthesis"/>
    <property type="evidence" value="ECO:0007669"/>
    <property type="project" value="InterPro"/>
</dbReference>
<evidence type="ECO:0000256" key="3">
    <source>
        <dbReference type="ARBA" id="ARBA00011291"/>
    </source>
</evidence>
<keyword evidence="5 12" id="KW-0138">CF(0)</keyword>
<evidence type="ECO:0000256" key="7">
    <source>
        <dbReference type="ARBA" id="ARBA00022781"/>
    </source>
</evidence>
<dbReference type="GO" id="GO:0031966">
    <property type="term" value="C:mitochondrial membrane"/>
    <property type="evidence" value="ECO:0007669"/>
    <property type="project" value="UniProtKB-SubCell"/>
</dbReference>
<keyword evidence="7 12" id="KW-0375">Hydrogen ion transport</keyword>
<evidence type="ECO:0000256" key="9">
    <source>
        <dbReference type="ARBA" id="ARBA00023065"/>
    </source>
</evidence>
<keyword evidence="6 12" id="KW-0812">Transmembrane</keyword>
<keyword evidence="4 12" id="KW-0813">Transport</keyword>
<reference evidence="14" key="1">
    <citation type="journal article" date="2021" name="Appl. Entomol. Zool. (Jpn.)">
        <title>Genetic variation of two weevil pests of sweet potato, Cylas formicarius (Coleoptera: Brentidae) and Euscepes postfasciatus (Coleoptera: Curculionidae), in Japan based on mitochondrial DNA.</title>
        <authorList>
            <person name="Yoshitake H."/>
            <person name="Arimoto M."/>
            <person name="Hinomoto N."/>
            <person name="Lee C.-F."/>
            <person name="Lu S.-S."/>
            <person name="Yap S.A."/>
            <person name="Cabras A.A."/>
        </authorList>
    </citation>
    <scope>NUCLEOTIDE SEQUENCE</scope>
    <source>
        <strain evidence="14">EU-139</strain>
        <strain evidence="15">EU-140</strain>
        <strain evidence="16">EU-146</strain>
    </source>
</reference>
<evidence type="ECO:0000313" key="14">
    <source>
        <dbReference type="EMBL" id="BCT02440.1"/>
    </source>
</evidence>
<comment type="subunit">
    <text evidence="3">F-type ATPases have 2 components, CF(1) - the catalytic core - and CF(0) - the membrane proton channel.</text>
</comment>
<evidence type="ECO:0000256" key="8">
    <source>
        <dbReference type="ARBA" id="ARBA00022989"/>
    </source>
</evidence>
<keyword evidence="11 13" id="KW-0472">Membrane</keyword>
<keyword evidence="9 12" id="KW-0406">Ion transport</keyword>
<feature type="transmembrane region" description="Helical" evidence="13">
    <location>
        <begin position="12"/>
        <end position="33"/>
    </location>
</feature>
<dbReference type="EMBL" id="LC609556">
    <property type="protein sequence ID" value="BCT02449.1"/>
    <property type="molecule type" value="Genomic_DNA"/>
</dbReference>
<dbReference type="Pfam" id="PF00895">
    <property type="entry name" value="ATP-synt_8"/>
    <property type="match status" value="1"/>
</dbReference>
<accession>A0A8J9RH70</accession>
<evidence type="ECO:0000256" key="4">
    <source>
        <dbReference type="ARBA" id="ARBA00022448"/>
    </source>
</evidence>
<evidence type="ECO:0000256" key="12">
    <source>
        <dbReference type="RuleBase" id="RU003661"/>
    </source>
</evidence>
<evidence type="ECO:0000256" key="6">
    <source>
        <dbReference type="ARBA" id="ARBA00022692"/>
    </source>
</evidence>
<evidence type="ECO:0000313" key="15">
    <source>
        <dbReference type="EMBL" id="BCT02443.1"/>
    </source>
</evidence>
<dbReference type="EMBL" id="LC609554">
    <property type="protein sequence ID" value="BCT02443.1"/>
    <property type="molecule type" value="Genomic_DNA"/>
</dbReference>
<evidence type="ECO:0000256" key="13">
    <source>
        <dbReference type="SAM" id="Phobius"/>
    </source>
</evidence>
<gene>
    <name evidence="14" type="primary">ATP8</name>
</gene>
<dbReference type="AlphaFoldDB" id="A0A8J9RH70"/>
<dbReference type="EMBL" id="LC609553">
    <property type="protein sequence ID" value="BCT02440.1"/>
    <property type="molecule type" value="Genomic_DNA"/>
</dbReference>
<geneLocation type="mitochondrion" evidence="14"/>
<dbReference type="InterPro" id="IPR001421">
    <property type="entry name" value="ATP8_metazoa"/>
</dbReference>
<dbReference type="GO" id="GO:0045259">
    <property type="term" value="C:proton-transporting ATP synthase complex"/>
    <property type="evidence" value="ECO:0007669"/>
    <property type="project" value="UniProtKB-KW"/>
</dbReference>
<comment type="subcellular location">
    <subcellularLocation>
        <location evidence="1 12">Mitochondrion membrane</location>
        <topology evidence="1 12">Single-pass membrane protein</topology>
    </subcellularLocation>
</comment>
<keyword evidence="8 13" id="KW-1133">Transmembrane helix</keyword>
<evidence type="ECO:0000256" key="11">
    <source>
        <dbReference type="ARBA" id="ARBA00023136"/>
    </source>
</evidence>
<evidence type="ECO:0000256" key="2">
    <source>
        <dbReference type="ARBA" id="ARBA00008892"/>
    </source>
</evidence>
<sequence length="51" mass="6409">MPQMAPMSWMSLYLSFCFLFILLYIYNYFLFTYKPTKILIKKSRNQVNWKW</sequence>
<dbReference type="GO" id="GO:0015078">
    <property type="term" value="F:proton transmembrane transporter activity"/>
    <property type="evidence" value="ECO:0007669"/>
    <property type="project" value="InterPro"/>
</dbReference>
<evidence type="ECO:0000256" key="5">
    <source>
        <dbReference type="ARBA" id="ARBA00022547"/>
    </source>
</evidence>
<protein>
    <recommendedName>
        <fullName evidence="12">ATP synthase complex subunit 8</fullName>
    </recommendedName>
</protein>
<name>A0A8J9RH70_9CUCU</name>
<proteinExistence type="inferred from homology"/>
<evidence type="ECO:0000313" key="16">
    <source>
        <dbReference type="EMBL" id="BCT02449.1"/>
    </source>
</evidence>
<keyword evidence="10 12" id="KW-0496">Mitochondrion</keyword>
<comment type="similarity">
    <text evidence="2 12">Belongs to the ATPase protein 8 family.</text>
</comment>
<organism evidence="14">
    <name type="scientific">Euscepes postfasciatus</name>
    <dbReference type="NCBI Taxonomy" id="650466"/>
    <lineage>
        <taxon>Eukaryota</taxon>
        <taxon>Metazoa</taxon>
        <taxon>Ecdysozoa</taxon>
        <taxon>Arthropoda</taxon>
        <taxon>Hexapoda</taxon>
        <taxon>Insecta</taxon>
        <taxon>Pterygota</taxon>
        <taxon>Neoptera</taxon>
        <taxon>Endopterygota</taxon>
        <taxon>Coleoptera</taxon>
        <taxon>Polyphaga</taxon>
        <taxon>Cucujiformia</taxon>
        <taxon>Curculionidae</taxon>
        <taxon>Dryophthorinae</taxon>
        <taxon>Euscepes</taxon>
    </lineage>
</organism>